<dbReference type="GO" id="GO:0031297">
    <property type="term" value="P:replication fork processing"/>
    <property type="evidence" value="ECO:0007669"/>
    <property type="project" value="TreeGrafter"/>
</dbReference>
<dbReference type="GO" id="GO:0042800">
    <property type="term" value="F:histone H3K4 methyltransferase activity"/>
    <property type="evidence" value="ECO:0007669"/>
    <property type="project" value="TreeGrafter"/>
</dbReference>
<dbReference type="GO" id="GO:0000729">
    <property type="term" value="P:DNA double-strand break processing"/>
    <property type="evidence" value="ECO:0007669"/>
    <property type="project" value="TreeGrafter"/>
</dbReference>
<dbReference type="GO" id="GO:0035861">
    <property type="term" value="C:site of double-strand break"/>
    <property type="evidence" value="ECO:0007669"/>
    <property type="project" value="TreeGrafter"/>
</dbReference>
<organism evidence="2 3">
    <name type="scientific">Oesophagostomum dentatum</name>
    <name type="common">Nodular worm</name>
    <dbReference type="NCBI Taxonomy" id="61180"/>
    <lineage>
        <taxon>Eukaryota</taxon>
        <taxon>Metazoa</taxon>
        <taxon>Ecdysozoa</taxon>
        <taxon>Nematoda</taxon>
        <taxon>Chromadorea</taxon>
        <taxon>Rhabditida</taxon>
        <taxon>Rhabditina</taxon>
        <taxon>Rhabditomorpha</taxon>
        <taxon>Strongyloidea</taxon>
        <taxon>Strongylidae</taxon>
        <taxon>Oesophagostomum</taxon>
    </lineage>
</organism>
<dbReference type="GO" id="GO:0005634">
    <property type="term" value="C:nucleus"/>
    <property type="evidence" value="ECO:0007669"/>
    <property type="project" value="TreeGrafter"/>
</dbReference>
<dbReference type="GO" id="GO:0044774">
    <property type="term" value="P:mitotic DNA integrity checkpoint signaling"/>
    <property type="evidence" value="ECO:0007669"/>
    <property type="project" value="TreeGrafter"/>
</dbReference>
<dbReference type="GO" id="GO:0003690">
    <property type="term" value="F:double-stranded DNA binding"/>
    <property type="evidence" value="ECO:0007669"/>
    <property type="project" value="TreeGrafter"/>
</dbReference>
<feature type="domain" description="Mos1 transposase HTH" evidence="1">
    <location>
        <begin position="1"/>
        <end position="26"/>
    </location>
</feature>
<dbReference type="InterPro" id="IPR052709">
    <property type="entry name" value="Transposase-MT_Hybrid"/>
</dbReference>
<reference evidence="2 3" key="1">
    <citation type="submission" date="2014-03" db="EMBL/GenBank/DDBJ databases">
        <title>Draft genome of the hookworm Oesophagostomum dentatum.</title>
        <authorList>
            <person name="Mitreva M."/>
        </authorList>
    </citation>
    <scope>NUCLEOTIDE SEQUENCE [LARGE SCALE GENOMIC DNA]</scope>
    <source>
        <strain evidence="2 3">OD-Hann</strain>
    </source>
</reference>
<protein>
    <recommendedName>
        <fullName evidence="1">Mos1 transposase HTH domain-containing protein</fullName>
    </recommendedName>
</protein>
<dbReference type="GO" id="GO:0000793">
    <property type="term" value="C:condensed chromosome"/>
    <property type="evidence" value="ECO:0007669"/>
    <property type="project" value="TreeGrafter"/>
</dbReference>
<dbReference type="GO" id="GO:0000014">
    <property type="term" value="F:single-stranded DNA endodeoxyribonuclease activity"/>
    <property type="evidence" value="ECO:0007669"/>
    <property type="project" value="TreeGrafter"/>
</dbReference>
<dbReference type="AlphaFoldDB" id="A0A0B1RYS3"/>
<dbReference type="EMBL" id="KN609987">
    <property type="protein sequence ID" value="KHJ78223.1"/>
    <property type="molecule type" value="Genomic_DNA"/>
</dbReference>
<evidence type="ECO:0000313" key="2">
    <source>
        <dbReference type="EMBL" id="KHJ78223.1"/>
    </source>
</evidence>
<evidence type="ECO:0000259" key="1">
    <source>
        <dbReference type="Pfam" id="PF17906"/>
    </source>
</evidence>
<evidence type="ECO:0000313" key="3">
    <source>
        <dbReference type="Proteomes" id="UP000053660"/>
    </source>
</evidence>
<dbReference type="Pfam" id="PF17906">
    <property type="entry name" value="HTH_48"/>
    <property type="match status" value="1"/>
</dbReference>
<dbReference type="GO" id="GO:0006303">
    <property type="term" value="P:double-strand break repair via nonhomologous end joining"/>
    <property type="evidence" value="ECO:0007669"/>
    <property type="project" value="TreeGrafter"/>
</dbReference>
<dbReference type="GO" id="GO:0015074">
    <property type="term" value="P:DNA integration"/>
    <property type="evidence" value="ECO:0007669"/>
    <property type="project" value="TreeGrafter"/>
</dbReference>
<dbReference type="Proteomes" id="UP000053660">
    <property type="component" value="Unassembled WGS sequence"/>
</dbReference>
<keyword evidence="3" id="KW-1185">Reference proteome</keyword>
<dbReference type="PANTHER" id="PTHR46060">
    <property type="entry name" value="MARINER MOS1 TRANSPOSASE-LIKE PROTEIN"/>
    <property type="match status" value="1"/>
</dbReference>
<accession>A0A0B1RYS3</accession>
<gene>
    <name evidence="2" type="ORF">OESDEN_22157</name>
</gene>
<dbReference type="GO" id="GO:0003697">
    <property type="term" value="F:single-stranded DNA binding"/>
    <property type="evidence" value="ECO:0007669"/>
    <property type="project" value="TreeGrafter"/>
</dbReference>
<sequence>MCKVHGVNVLSQMICKNWFTKFRSGNFSLQDGQRSGRTAEKDQKFYERGITKLPERWQKIIEQNGASTNVLSL</sequence>
<dbReference type="OrthoDB" id="6137736at2759"/>
<dbReference type="PANTHER" id="PTHR46060:SF2">
    <property type="entry name" value="HISTONE-LYSINE N-METHYLTRANSFERASE SETMAR"/>
    <property type="match status" value="1"/>
</dbReference>
<dbReference type="InterPro" id="IPR041426">
    <property type="entry name" value="Mos1_HTH"/>
</dbReference>
<proteinExistence type="predicted"/>
<dbReference type="GO" id="GO:0046975">
    <property type="term" value="F:histone H3K36 methyltransferase activity"/>
    <property type="evidence" value="ECO:0007669"/>
    <property type="project" value="TreeGrafter"/>
</dbReference>
<name>A0A0B1RYS3_OESDE</name>
<dbReference type="GO" id="GO:0044547">
    <property type="term" value="F:DNA topoisomerase binding"/>
    <property type="evidence" value="ECO:0007669"/>
    <property type="project" value="TreeGrafter"/>
</dbReference>